<accession>M5S5A9</accession>
<name>M5S5A9_9BACT</name>
<dbReference type="STRING" id="1263868.RESH_02598"/>
<organism evidence="1 2">
    <name type="scientific">Rhodopirellula europaea SH398</name>
    <dbReference type="NCBI Taxonomy" id="1263868"/>
    <lineage>
        <taxon>Bacteria</taxon>
        <taxon>Pseudomonadati</taxon>
        <taxon>Planctomycetota</taxon>
        <taxon>Planctomycetia</taxon>
        <taxon>Pirellulales</taxon>
        <taxon>Pirellulaceae</taxon>
        <taxon>Rhodopirellula</taxon>
    </lineage>
</organism>
<dbReference type="EMBL" id="ANOF01000085">
    <property type="protein sequence ID" value="EMI26705.1"/>
    <property type="molecule type" value="Genomic_DNA"/>
</dbReference>
<dbReference type="Proteomes" id="UP000011996">
    <property type="component" value="Unassembled WGS sequence"/>
</dbReference>
<sequence>MFKALCSSELSHPGSGQKFCSGILLWLPWHDAEFAIRSELRGTIAVMVGITAP</sequence>
<reference evidence="1 2" key="1">
    <citation type="journal article" date="2013" name="Mar. Genomics">
        <title>Expression of sulfatases in Rhodopirellula baltica and the diversity of sulfatases in the genus Rhodopirellula.</title>
        <authorList>
            <person name="Wegner C.E."/>
            <person name="Richter-Heitmann T."/>
            <person name="Klindworth A."/>
            <person name="Klockow C."/>
            <person name="Richter M."/>
            <person name="Achstetter T."/>
            <person name="Glockner F.O."/>
            <person name="Harder J."/>
        </authorList>
    </citation>
    <scope>NUCLEOTIDE SEQUENCE [LARGE SCALE GENOMIC DNA]</scope>
    <source>
        <strain evidence="1 2">SH398</strain>
    </source>
</reference>
<proteinExistence type="predicted"/>
<protein>
    <submittedName>
        <fullName evidence="1">Uncharacterized protein</fullName>
    </submittedName>
</protein>
<evidence type="ECO:0000313" key="1">
    <source>
        <dbReference type="EMBL" id="EMI26705.1"/>
    </source>
</evidence>
<dbReference type="AlphaFoldDB" id="M5S5A9"/>
<evidence type="ECO:0000313" key="2">
    <source>
        <dbReference type="Proteomes" id="UP000011996"/>
    </source>
</evidence>
<comment type="caution">
    <text evidence="1">The sequence shown here is derived from an EMBL/GenBank/DDBJ whole genome shotgun (WGS) entry which is preliminary data.</text>
</comment>
<gene>
    <name evidence="1" type="ORF">RESH_02598</name>
</gene>